<dbReference type="OrthoDB" id="9809796at2"/>
<accession>A0A315Y361</accession>
<evidence type="ECO:0000313" key="2">
    <source>
        <dbReference type="Proteomes" id="UP000245720"/>
    </source>
</evidence>
<reference evidence="1 2" key="1">
    <citation type="submission" date="2018-05" db="EMBL/GenBank/DDBJ databases">
        <title>The Hungate 1000. A catalogue of reference genomes from the rumen microbiome.</title>
        <authorList>
            <person name="Kelly W."/>
        </authorList>
    </citation>
    <scope>NUCLEOTIDE SEQUENCE [LARGE SCALE GENOMIC DNA]</scope>
    <source>
        <strain evidence="1 2">SAb67</strain>
    </source>
</reference>
<sequence length="67" mass="7741">MEYADRIEITFKSGETIAYKEGEWDDYAYDGKAVIVKQKGAWIGIYNFDHVFSVELKNTKAVDYVPL</sequence>
<organism evidence="1 2">
    <name type="scientific">Ruminococcus flavefaciens</name>
    <dbReference type="NCBI Taxonomy" id="1265"/>
    <lineage>
        <taxon>Bacteria</taxon>
        <taxon>Bacillati</taxon>
        <taxon>Bacillota</taxon>
        <taxon>Clostridia</taxon>
        <taxon>Eubacteriales</taxon>
        <taxon>Oscillospiraceae</taxon>
        <taxon>Ruminococcus</taxon>
    </lineage>
</organism>
<comment type="caution">
    <text evidence="1">The sequence shown here is derived from an EMBL/GenBank/DDBJ whole genome shotgun (WGS) entry which is preliminary data.</text>
</comment>
<dbReference type="Proteomes" id="UP000245720">
    <property type="component" value="Unassembled WGS sequence"/>
</dbReference>
<proteinExistence type="predicted"/>
<dbReference type="RefSeq" id="WP_109725789.1">
    <property type="nucleotide sequence ID" value="NZ_QGDI01000003.1"/>
</dbReference>
<dbReference type="EMBL" id="QGDI01000003">
    <property type="protein sequence ID" value="PWJ14003.1"/>
    <property type="molecule type" value="Genomic_DNA"/>
</dbReference>
<protein>
    <submittedName>
        <fullName evidence="1">Uncharacterized protein</fullName>
    </submittedName>
</protein>
<name>A0A315Y361_RUMFL</name>
<dbReference type="AlphaFoldDB" id="A0A315Y361"/>
<evidence type="ECO:0000313" key="1">
    <source>
        <dbReference type="EMBL" id="PWJ14003.1"/>
    </source>
</evidence>
<gene>
    <name evidence="1" type="ORF">IE37_00935</name>
</gene>